<feature type="domain" description="C2" evidence="5">
    <location>
        <begin position="299"/>
        <end position="390"/>
    </location>
</feature>
<evidence type="ECO:0000313" key="6">
    <source>
        <dbReference type="EMBL" id="CAG8499383.1"/>
    </source>
</evidence>
<gene>
    <name evidence="6" type="ORF">RFULGI_LOCUS2362</name>
</gene>
<name>A0A9N9F087_9GLOM</name>
<evidence type="ECO:0000313" key="7">
    <source>
        <dbReference type="Proteomes" id="UP000789396"/>
    </source>
</evidence>
<dbReference type="GO" id="GO:0004435">
    <property type="term" value="F:phosphatidylinositol-4,5-bisphosphate phospholipase C activity"/>
    <property type="evidence" value="ECO:0007669"/>
    <property type="project" value="UniProtKB-EC"/>
</dbReference>
<reference evidence="6" key="1">
    <citation type="submission" date="2021-06" db="EMBL/GenBank/DDBJ databases">
        <authorList>
            <person name="Kallberg Y."/>
            <person name="Tangrot J."/>
            <person name="Rosling A."/>
        </authorList>
    </citation>
    <scope>NUCLEOTIDE SEQUENCE</scope>
    <source>
        <strain evidence="6">IN212</strain>
    </source>
</reference>
<dbReference type="InterPro" id="IPR011992">
    <property type="entry name" value="EF-hand-dom_pair"/>
</dbReference>
<dbReference type="OrthoDB" id="269822at2759"/>
<dbReference type="Pfam" id="PF00168">
    <property type="entry name" value="C2"/>
    <property type="match status" value="1"/>
</dbReference>
<dbReference type="PROSITE" id="PS50004">
    <property type="entry name" value="C2"/>
    <property type="match status" value="1"/>
</dbReference>
<organism evidence="6 7">
    <name type="scientific">Racocetra fulgida</name>
    <dbReference type="NCBI Taxonomy" id="60492"/>
    <lineage>
        <taxon>Eukaryota</taxon>
        <taxon>Fungi</taxon>
        <taxon>Fungi incertae sedis</taxon>
        <taxon>Mucoromycota</taxon>
        <taxon>Glomeromycotina</taxon>
        <taxon>Glomeromycetes</taxon>
        <taxon>Diversisporales</taxon>
        <taxon>Gigasporaceae</taxon>
        <taxon>Racocetra</taxon>
    </lineage>
</organism>
<comment type="caution">
    <text evidence="6">The sequence shown here is derived from an EMBL/GenBank/DDBJ whole genome shotgun (WGS) entry which is preliminary data.</text>
</comment>
<evidence type="ECO:0000256" key="4">
    <source>
        <dbReference type="ARBA" id="ARBA00023098"/>
    </source>
</evidence>
<dbReference type="Gene3D" id="2.60.40.150">
    <property type="entry name" value="C2 domain"/>
    <property type="match status" value="1"/>
</dbReference>
<dbReference type="SUPFAM" id="SSF47473">
    <property type="entry name" value="EF-hand"/>
    <property type="match status" value="1"/>
</dbReference>
<dbReference type="GO" id="GO:0048015">
    <property type="term" value="P:phosphatidylinositol-mediated signaling"/>
    <property type="evidence" value="ECO:0007669"/>
    <property type="project" value="TreeGrafter"/>
</dbReference>
<dbReference type="CDD" id="cd00275">
    <property type="entry name" value="C2_PLC_like"/>
    <property type="match status" value="1"/>
</dbReference>
<dbReference type="PANTHER" id="PTHR10336:SF36">
    <property type="entry name" value="1-PHOSPHATIDYLINOSITOL 4,5-BISPHOSPHATE PHOSPHODIESTERASE BETA-4"/>
    <property type="match status" value="1"/>
</dbReference>
<keyword evidence="2" id="KW-0378">Hydrolase</keyword>
<dbReference type="SUPFAM" id="SSF50729">
    <property type="entry name" value="PH domain-like"/>
    <property type="match status" value="1"/>
</dbReference>
<dbReference type="InterPro" id="IPR035892">
    <property type="entry name" value="C2_domain_sf"/>
</dbReference>
<evidence type="ECO:0000256" key="1">
    <source>
        <dbReference type="ARBA" id="ARBA00012368"/>
    </source>
</evidence>
<protein>
    <recommendedName>
        <fullName evidence="1">phosphoinositide phospholipase C</fullName>
        <ecNumber evidence="1">3.1.4.11</ecNumber>
    </recommendedName>
</protein>
<dbReference type="InterPro" id="IPR015359">
    <property type="entry name" value="PLC_EF-hand-like"/>
</dbReference>
<dbReference type="GO" id="GO:0051209">
    <property type="term" value="P:release of sequestered calcium ion into cytosol"/>
    <property type="evidence" value="ECO:0007669"/>
    <property type="project" value="TreeGrafter"/>
</dbReference>
<dbReference type="PANTHER" id="PTHR10336">
    <property type="entry name" value="PHOSPHOINOSITIDE-SPECIFIC PHOSPHOLIPASE C FAMILY PROTEIN"/>
    <property type="match status" value="1"/>
</dbReference>
<dbReference type="EMBL" id="CAJVPZ010001763">
    <property type="protein sequence ID" value="CAG8499383.1"/>
    <property type="molecule type" value="Genomic_DNA"/>
</dbReference>
<dbReference type="SUPFAM" id="SSF49562">
    <property type="entry name" value="C2 domain (Calcium/lipid-binding domain, CaLB)"/>
    <property type="match status" value="1"/>
</dbReference>
<dbReference type="GO" id="GO:0016042">
    <property type="term" value="P:lipid catabolic process"/>
    <property type="evidence" value="ECO:0007669"/>
    <property type="project" value="UniProtKB-KW"/>
</dbReference>
<keyword evidence="3" id="KW-0442">Lipid degradation</keyword>
<evidence type="ECO:0000259" key="5">
    <source>
        <dbReference type="PROSITE" id="PS50004"/>
    </source>
</evidence>
<keyword evidence="4" id="KW-0443">Lipid metabolism</keyword>
<dbReference type="InterPro" id="IPR017946">
    <property type="entry name" value="PLC-like_Pdiesterase_TIM-brl"/>
</dbReference>
<dbReference type="Gene3D" id="1.10.238.10">
    <property type="entry name" value="EF-hand"/>
    <property type="match status" value="1"/>
</dbReference>
<accession>A0A9N9F087</accession>
<dbReference type="SUPFAM" id="SSF51695">
    <property type="entry name" value="PLC-like phosphodiesterases"/>
    <property type="match status" value="1"/>
</dbReference>
<proteinExistence type="predicted"/>
<dbReference type="InterPro" id="IPR000008">
    <property type="entry name" value="C2_dom"/>
</dbReference>
<evidence type="ECO:0000256" key="3">
    <source>
        <dbReference type="ARBA" id="ARBA00022963"/>
    </source>
</evidence>
<dbReference type="Proteomes" id="UP000789396">
    <property type="component" value="Unassembled WGS sequence"/>
</dbReference>
<dbReference type="AlphaFoldDB" id="A0A9N9F087"/>
<dbReference type="Gene3D" id="2.30.29.30">
    <property type="entry name" value="Pleckstrin-homology domain (PH domain)/Phosphotyrosine-binding domain (PTB)"/>
    <property type="match status" value="1"/>
</dbReference>
<dbReference type="EC" id="3.1.4.11" evidence="1"/>
<dbReference type="InterPro" id="IPR011993">
    <property type="entry name" value="PH-like_dom_sf"/>
</dbReference>
<keyword evidence="7" id="KW-1185">Reference proteome</keyword>
<sequence>MSNEIVVDSHLIEGTAFLKVSLKKQQQKIFRVDVGQVNIESIKELLIGKDIRCYREHFNLSADFEPRWFTITYVDSGRHKILHLIAPTLELFNIWVNNLKKLYLRRTDVIGGLGHLRKREFLLLEQQWKQVDNDGDSRLDENKNGSLDFTDFQRFNKLIKKRAELDELFNSLAKERGNTLTLREFKDFLVNVQKYSLKEDEYDKLYYKFCDKNLKEMSLVGFSYFLMSSDNAVFASEHTKVYQDMTQPLSDTLVTGLAFENAKELLSPTSLLYKILIKGNKLPNDSSEGYVEVAEPDAESSKEQKTTKLQMSKALSDLIAYSIVKFDGFDYGDFMNEVIDPYVEVQLHIPGADAIKKRTKTISDNGFNPTWKETLNFTFNCEELSLVFLR</sequence>
<dbReference type="Pfam" id="PF09279">
    <property type="entry name" value="EF-hand_like"/>
    <property type="match status" value="1"/>
</dbReference>
<dbReference type="InterPro" id="IPR001192">
    <property type="entry name" value="PI-PLC_fam"/>
</dbReference>
<evidence type="ECO:0000256" key="2">
    <source>
        <dbReference type="ARBA" id="ARBA00022801"/>
    </source>
</evidence>